<keyword evidence="3" id="KW-0238">DNA-binding</keyword>
<dbReference type="Gene3D" id="1.10.10.10">
    <property type="entry name" value="Winged helix-like DNA-binding domain superfamily/Winged helix DNA-binding domain"/>
    <property type="match status" value="1"/>
</dbReference>
<dbReference type="AlphaFoldDB" id="C6XA00"/>
<dbReference type="Pfam" id="PF03466">
    <property type="entry name" value="LysR_substrate"/>
    <property type="match status" value="1"/>
</dbReference>
<evidence type="ECO:0000313" key="7">
    <source>
        <dbReference type="Proteomes" id="UP000002743"/>
    </source>
</evidence>
<keyword evidence="2" id="KW-0805">Transcription regulation</keyword>
<dbReference type="InterPro" id="IPR058163">
    <property type="entry name" value="LysR-type_TF_proteobact-type"/>
</dbReference>
<dbReference type="PROSITE" id="PS50931">
    <property type="entry name" value="HTH_LYSR"/>
    <property type="match status" value="1"/>
</dbReference>
<dbReference type="PANTHER" id="PTHR30537">
    <property type="entry name" value="HTH-TYPE TRANSCRIPTIONAL REGULATOR"/>
    <property type="match status" value="1"/>
</dbReference>
<dbReference type="EMBL" id="CP001674">
    <property type="protein sequence ID" value="ACT51541.1"/>
    <property type="molecule type" value="Genomic_DNA"/>
</dbReference>
<dbReference type="PANTHER" id="PTHR30537:SF17">
    <property type="entry name" value="LYSR-FAMILY REGULATORY PROTEIN"/>
    <property type="match status" value="1"/>
</dbReference>
<gene>
    <name evidence="6" type="ordered locus">Msip34_2299</name>
</gene>
<dbReference type="InterPro" id="IPR036390">
    <property type="entry name" value="WH_DNA-bd_sf"/>
</dbReference>
<organism evidence="6 7">
    <name type="scientific">Methylovorus glucosotrophus (strain SIP3-4)</name>
    <dbReference type="NCBI Taxonomy" id="582744"/>
    <lineage>
        <taxon>Bacteria</taxon>
        <taxon>Pseudomonadati</taxon>
        <taxon>Pseudomonadota</taxon>
        <taxon>Betaproteobacteria</taxon>
        <taxon>Nitrosomonadales</taxon>
        <taxon>Methylophilaceae</taxon>
        <taxon>Methylovorus</taxon>
    </lineage>
</organism>
<dbReference type="HOGENOM" id="CLU_039613_16_2_4"/>
<evidence type="ECO:0000256" key="1">
    <source>
        <dbReference type="ARBA" id="ARBA00009437"/>
    </source>
</evidence>
<dbReference type="RefSeq" id="WP_015830843.1">
    <property type="nucleotide sequence ID" value="NC_012969.1"/>
</dbReference>
<dbReference type="InterPro" id="IPR036388">
    <property type="entry name" value="WH-like_DNA-bd_sf"/>
</dbReference>
<reference evidence="6 7" key="2">
    <citation type="journal article" date="2011" name="J. Bacteriol.">
        <title>Genomes of three methylotrophs from a single niche uncover genetic and metabolic divergence of Methylophilaceae.</title>
        <authorList>
            <person name="Lapidus A."/>
            <person name="Clum A."/>
            <person name="Labutti K."/>
            <person name="Kaluzhnaya M.G."/>
            <person name="Lim S."/>
            <person name="Beck D.A."/>
            <person name="Glavina Del Rio T."/>
            <person name="Nolan M."/>
            <person name="Mavromatis K."/>
            <person name="Huntemann M."/>
            <person name="Lucas S."/>
            <person name="Lidstrom M.E."/>
            <person name="Ivanova N."/>
            <person name="Chistoserdova L."/>
        </authorList>
    </citation>
    <scope>NUCLEOTIDE SEQUENCE [LARGE SCALE GENOMIC DNA]</scope>
    <source>
        <strain evidence="6 7">SIP3-4</strain>
    </source>
</reference>
<keyword evidence="7" id="KW-1185">Reference proteome</keyword>
<dbReference type="Gene3D" id="3.40.190.290">
    <property type="match status" value="1"/>
</dbReference>
<proteinExistence type="inferred from homology"/>
<evidence type="ECO:0000256" key="3">
    <source>
        <dbReference type="ARBA" id="ARBA00023125"/>
    </source>
</evidence>
<comment type="similarity">
    <text evidence="1">Belongs to the LysR transcriptional regulatory family.</text>
</comment>
<dbReference type="eggNOG" id="COG0583">
    <property type="taxonomic scope" value="Bacteria"/>
</dbReference>
<dbReference type="Pfam" id="PF00126">
    <property type="entry name" value="HTH_1"/>
    <property type="match status" value="1"/>
</dbReference>
<name>C6XA00_METGS</name>
<dbReference type="InterPro" id="IPR005119">
    <property type="entry name" value="LysR_subst-bd"/>
</dbReference>
<accession>C6XA00</accession>
<protein>
    <submittedName>
        <fullName evidence="6">Transcriptional regulator, LysR family</fullName>
    </submittedName>
</protein>
<sequence length="310" mass="34181">MDTLRSIETFVRAVEHGSIAAGARQIGITAAAASQNIQRLETTLGIRLLSRSTRSMALTDAGQLYYNAVKDILRDLELAKSSITEFQGEPQGRLRIACSAAFGRNVIADMIPPFMRRYPRISVELITTDNPIDHITENIDISIRFKQQLEPGMIARHIARVPILFCASPDYLARAGRPTQPEELSHHACLTFRVPASGRMLGWGFLRDGLRFEPDITPTVNSNDIDALARLAVGGAGIARLGAFVAQPLIDSGQLEALFTGNATSEGAVTADIEPLDFYVSYQDKHAMTHKLRVFVDYLVEVMPEEWKMA</sequence>
<dbReference type="GO" id="GO:0043565">
    <property type="term" value="F:sequence-specific DNA binding"/>
    <property type="evidence" value="ECO:0007669"/>
    <property type="project" value="TreeGrafter"/>
</dbReference>
<evidence type="ECO:0000256" key="4">
    <source>
        <dbReference type="ARBA" id="ARBA00023163"/>
    </source>
</evidence>
<dbReference type="GO" id="GO:0003700">
    <property type="term" value="F:DNA-binding transcription factor activity"/>
    <property type="evidence" value="ECO:0007669"/>
    <property type="project" value="InterPro"/>
</dbReference>
<dbReference type="GO" id="GO:0006351">
    <property type="term" value="P:DNA-templated transcription"/>
    <property type="evidence" value="ECO:0007669"/>
    <property type="project" value="TreeGrafter"/>
</dbReference>
<dbReference type="OrthoDB" id="8705920at2"/>
<dbReference type="KEGG" id="mei:Msip34_2299"/>
<dbReference type="Proteomes" id="UP000002743">
    <property type="component" value="Chromosome"/>
</dbReference>
<dbReference type="SUPFAM" id="SSF46785">
    <property type="entry name" value="Winged helix' DNA-binding domain"/>
    <property type="match status" value="1"/>
</dbReference>
<evidence type="ECO:0000256" key="2">
    <source>
        <dbReference type="ARBA" id="ARBA00023015"/>
    </source>
</evidence>
<dbReference type="InterPro" id="IPR000847">
    <property type="entry name" value="LysR_HTH_N"/>
</dbReference>
<dbReference type="STRING" id="582744.Msip34_2299"/>
<keyword evidence="4" id="KW-0804">Transcription</keyword>
<evidence type="ECO:0000313" key="6">
    <source>
        <dbReference type="EMBL" id="ACT51541.1"/>
    </source>
</evidence>
<dbReference type="SUPFAM" id="SSF53850">
    <property type="entry name" value="Periplasmic binding protein-like II"/>
    <property type="match status" value="1"/>
</dbReference>
<dbReference type="FunFam" id="1.10.10.10:FF:000001">
    <property type="entry name" value="LysR family transcriptional regulator"/>
    <property type="match status" value="1"/>
</dbReference>
<dbReference type="CDD" id="cd08422">
    <property type="entry name" value="PBP2_CrgA_like"/>
    <property type="match status" value="1"/>
</dbReference>
<evidence type="ECO:0000259" key="5">
    <source>
        <dbReference type="PROSITE" id="PS50931"/>
    </source>
</evidence>
<feature type="domain" description="HTH lysR-type" evidence="5">
    <location>
        <begin position="1"/>
        <end position="59"/>
    </location>
</feature>
<reference evidence="7" key="1">
    <citation type="submission" date="2009-07" db="EMBL/GenBank/DDBJ databases">
        <title>Complete sequence of chromosome of Methylovorus sp. SIP3-4.</title>
        <authorList>
            <person name="Lucas S."/>
            <person name="Copeland A."/>
            <person name="Lapidus A."/>
            <person name="Glavina del Rio T."/>
            <person name="Tice H."/>
            <person name="Bruce D."/>
            <person name="Goodwin L."/>
            <person name="Pitluck S."/>
            <person name="Clum A."/>
            <person name="Larimer F."/>
            <person name="Land M."/>
            <person name="Hauser L."/>
            <person name="Kyrpides N."/>
            <person name="Mikhailova N."/>
            <person name="Kayluzhnaya M."/>
            <person name="Chistoserdova L."/>
        </authorList>
    </citation>
    <scope>NUCLEOTIDE SEQUENCE [LARGE SCALE GENOMIC DNA]</scope>
    <source>
        <strain evidence="7">SIP3-4</strain>
    </source>
</reference>